<evidence type="ECO:0000313" key="3">
    <source>
        <dbReference type="Proteomes" id="UP001066276"/>
    </source>
</evidence>
<evidence type="ECO:0000256" key="1">
    <source>
        <dbReference type="SAM" id="MobiDB-lite"/>
    </source>
</evidence>
<name>A0AAV7VM46_PLEWA</name>
<keyword evidence="3" id="KW-1185">Reference proteome</keyword>
<proteinExistence type="predicted"/>
<dbReference type="Proteomes" id="UP001066276">
    <property type="component" value="Chromosome 2_1"/>
</dbReference>
<feature type="region of interest" description="Disordered" evidence="1">
    <location>
        <begin position="162"/>
        <end position="203"/>
    </location>
</feature>
<evidence type="ECO:0008006" key="4">
    <source>
        <dbReference type="Google" id="ProtNLM"/>
    </source>
</evidence>
<feature type="compositionally biased region" description="Basic residues" evidence="1">
    <location>
        <begin position="186"/>
        <end position="203"/>
    </location>
</feature>
<protein>
    <recommendedName>
        <fullName evidence="4">Shugoshin C-terminal domain-containing protein</fullName>
    </recommendedName>
</protein>
<feature type="compositionally biased region" description="Polar residues" evidence="1">
    <location>
        <begin position="162"/>
        <end position="175"/>
    </location>
</feature>
<dbReference type="EMBL" id="JANPWB010000003">
    <property type="protein sequence ID" value="KAJ1202699.1"/>
    <property type="molecule type" value="Genomic_DNA"/>
</dbReference>
<sequence>MQSDKLDLQIDLMNIMATHITDINRKLDLLAIRPTEQKCNTDQQQEFCNCGPIIDKSSMLPNILTEILEKVKTNKSDGAISKNPKHDPSHIATHQKILGAVTSCPAKEEANIQGTSFRGYPDSKDRSKPFALVNISDVDPATAMGIQKEKLKSANSICTDESAQSEKTVPTNSECTNEHLASTPKRLSKRQKKRARKARKKAYTKAASGNLYPIFSVHQKLKSRVFGTLGNPQAPNHVKVTRVGVANG</sequence>
<reference evidence="2" key="1">
    <citation type="journal article" date="2022" name="bioRxiv">
        <title>Sequencing and chromosome-scale assembly of the giantPleurodeles waltlgenome.</title>
        <authorList>
            <person name="Brown T."/>
            <person name="Elewa A."/>
            <person name="Iarovenko S."/>
            <person name="Subramanian E."/>
            <person name="Araus A.J."/>
            <person name="Petzold A."/>
            <person name="Susuki M."/>
            <person name="Suzuki K.-i.T."/>
            <person name="Hayashi T."/>
            <person name="Toyoda A."/>
            <person name="Oliveira C."/>
            <person name="Osipova E."/>
            <person name="Leigh N.D."/>
            <person name="Simon A."/>
            <person name="Yun M.H."/>
        </authorList>
    </citation>
    <scope>NUCLEOTIDE SEQUENCE</scope>
    <source>
        <strain evidence="2">20211129_DDA</strain>
        <tissue evidence="2">Liver</tissue>
    </source>
</reference>
<evidence type="ECO:0000313" key="2">
    <source>
        <dbReference type="EMBL" id="KAJ1202699.1"/>
    </source>
</evidence>
<dbReference type="AlphaFoldDB" id="A0AAV7VM46"/>
<accession>A0AAV7VM46</accession>
<comment type="caution">
    <text evidence="2">The sequence shown here is derived from an EMBL/GenBank/DDBJ whole genome shotgun (WGS) entry which is preliminary data.</text>
</comment>
<organism evidence="2 3">
    <name type="scientific">Pleurodeles waltl</name>
    <name type="common">Iberian ribbed newt</name>
    <dbReference type="NCBI Taxonomy" id="8319"/>
    <lineage>
        <taxon>Eukaryota</taxon>
        <taxon>Metazoa</taxon>
        <taxon>Chordata</taxon>
        <taxon>Craniata</taxon>
        <taxon>Vertebrata</taxon>
        <taxon>Euteleostomi</taxon>
        <taxon>Amphibia</taxon>
        <taxon>Batrachia</taxon>
        <taxon>Caudata</taxon>
        <taxon>Salamandroidea</taxon>
        <taxon>Salamandridae</taxon>
        <taxon>Pleurodelinae</taxon>
        <taxon>Pleurodeles</taxon>
    </lineage>
</organism>
<gene>
    <name evidence="2" type="ORF">NDU88_006496</name>
</gene>